<dbReference type="AlphaFoldDB" id="A0A0D9XS24"/>
<sequence length="152" mass="15973">MTPNAIALLSSLQTPLCPPTAARCAWLASQHRTFWRETSRSAKTSNAGWRLPTSPCLSARVQFAAATDLLLTAAAATSLRTGHLLVALSSSPRNAIVTGSGASTRFLTSSTVLSCKKPPLRLLTTTASRSHGTSLAGSALGRHPRRLSSRPP</sequence>
<evidence type="ECO:0000313" key="2">
    <source>
        <dbReference type="EnsemblPlants" id="LPERR11G10740.1"/>
    </source>
</evidence>
<proteinExistence type="predicted"/>
<reference evidence="2" key="3">
    <citation type="submission" date="2015-04" db="UniProtKB">
        <authorList>
            <consortium name="EnsemblPlants"/>
        </authorList>
    </citation>
    <scope>IDENTIFICATION</scope>
</reference>
<reference evidence="3" key="2">
    <citation type="submission" date="2013-12" db="EMBL/GenBank/DDBJ databases">
        <authorList>
            <person name="Yu Y."/>
            <person name="Lee S."/>
            <person name="de Baynast K."/>
            <person name="Wissotski M."/>
            <person name="Liu L."/>
            <person name="Talag J."/>
            <person name="Goicoechea J."/>
            <person name="Angelova A."/>
            <person name="Jetty R."/>
            <person name="Kudrna D."/>
            <person name="Golser W."/>
            <person name="Rivera L."/>
            <person name="Zhang J."/>
            <person name="Wing R."/>
        </authorList>
    </citation>
    <scope>NUCLEOTIDE SEQUENCE</scope>
</reference>
<protein>
    <submittedName>
        <fullName evidence="2">Uncharacterized protein</fullName>
    </submittedName>
</protein>
<feature type="compositionally biased region" description="Polar residues" evidence="1">
    <location>
        <begin position="126"/>
        <end position="136"/>
    </location>
</feature>
<reference evidence="2 3" key="1">
    <citation type="submission" date="2012-08" db="EMBL/GenBank/DDBJ databases">
        <title>Oryza genome evolution.</title>
        <authorList>
            <person name="Wing R.A."/>
        </authorList>
    </citation>
    <scope>NUCLEOTIDE SEQUENCE</scope>
</reference>
<dbReference type="EnsemblPlants" id="LPERR11G10740.1">
    <property type="protein sequence ID" value="LPERR11G10740.1"/>
    <property type="gene ID" value="LPERR11G10740"/>
</dbReference>
<feature type="compositionally biased region" description="Basic residues" evidence="1">
    <location>
        <begin position="142"/>
        <end position="152"/>
    </location>
</feature>
<name>A0A0D9XS24_9ORYZ</name>
<feature type="region of interest" description="Disordered" evidence="1">
    <location>
        <begin position="126"/>
        <end position="152"/>
    </location>
</feature>
<evidence type="ECO:0000313" key="3">
    <source>
        <dbReference type="Proteomes" id="UP000032180"/>
    </source>
</evidence>
<dbReference type="HOGENOM" id="CLU_1724926_0_0_1"/>
<evidence type="ECO:0000256" key="1">
    <source>
        <dbReference type="SAM" id="MobiDB-lite"/>
    </source>
</evidence>
<keyword evidence="3" id="KW-1185">Reference proteome</keyword>
<dbReference type="Proteomes" id="UP000032180">
    <property type="component" value="Chromosome 11"/>
</dbReference>
<dbReference type="Gramene" id="LPERR11G10740.1">
    <property type="protein sequence ID" value="LPERR11G10740.1"/>
    <property type="gene ID" value="LPERR11G10740"/>
</dbReference>
<organism evidence="2 3">
    <name type="scientific">Leersia perrieri</name>
    <dbReference type="NCBI Taxonomy" id="77586"/>
    <lineage>
        <taxon>Eukaryota</taxon>
        <taxon>Viridiplantae</taxon>
        <taxon>Streptophyta</taxon>
        <taxon>Embryophyta</taxon>
        <taxon>Tracheophyta</taxon>
        <taxon>Spermatophyta</taxon>
        <taxon>Magnoliopsida</taxon>
        <taxon>Liliopsida</taxon>
        <taxon>Poales</taxon>
        <taxon>Poaceae</taxon>
        <taxon>BOP clade</taxon>
        <taxon>Oryzoideae</taxon>
        <taxon>Oryzeae</taxon>
        <taxon>Oryzinae</taxon>
        <taxon>Leersia</taxon>
    </lineage>
</organism>
<accession>A0A0D9XS24</accession>